<dbReference type="GO" id="GO:0004553">
    <property type="term" value="F:hydrolase activity, hydrolyzing O-glycosyl compounds"/>
    <property type="evidence" value="ECO:0007669"/>
    <property type="project" value="TreeGrafter"/>
</dbReference>
<dbReference type="OrthoDB" id="3902805at2"/>
<dbReference type="Proteomes" id="UP000264702">
    <property type="component" value="Unassembled WGS sequence"/>
</dbReference>
<dbReference type="Pfam" id="PF19291">
    <property type="entry name" value="TREH_N"/>
    <property type="match status" value="1"/>
</dbReference>
<dbReference type="InterPro" id="IPR008928">
    <property type="entry name" value="6-hairpin_glycosidase_sf"/>
</dbReference>
<evidence type="ECO:0000313" key="5">
    <source>
        <dbReference type="Proteomes" id="UP000264702"/>
    </source>
</evidence>
<proteinExistence type="predicted"/>
<dbReference type="Pfam" id="PF00723">
    <property type="entry name" value="Glyco_hydro_15"/>
    <property type="match status" value="1"/>
</dbReference>
<accession>A0A372IL59</accession>
<name>A0A372IL59_9BACT</name>
<gene>
    <name evidence="4" type="ORF">D0Y96_17785</name>
</gene>
<dbReference type="InterPro" id="IPR045582">
    <property type="entry name" value="Trehalase-like_N"/>
</dbReference>
<dbReference type="EMBL" id="QVQT01000006">
    <property type="protein sequence ID" value="RFU15501.1"/>
    <property type="molecule type" value="Genomic_DNA"/>
</dbReference>
<dbReference type="AlphaFoldDB" id="A0A372IL59"/>
<dbReference type="Gene3D" id="1.50.10.10">
    <property type="match status" value="1"/>
</dbReference>
<dbReference type="PANTHER" id="PTHR31616">
    <property type="entry name" value="TREHALASE"/>
    <property type="match status" value="1"/>
</dbReference>
<dbReference type="RefSeq" id="WP_117302555.1">
    <property type="nucleotide sequence ID" value="NZ_QVQT02000006.1"/>
</dbReference>
<feature type="domain" description="GH15-like" evidence="2">
    <location>
        <begin position="218"/>
        <end position="581"/>
    </location>
</feature>
<dbReference type="SUPFAM" id="SSF48208">
    <property type="entry name" value="Six-hairpin glycosidases"/>
    <property type="match status" value="1"/>
</dbReference>
<comment type="caution">
    <text evidence="4">The sequence shown here is derived from an EMBL/GenBank/DDBJ whole genome shotgun (WGS) entry which is preliminary data.</text>
</comment>
<keyword evidence="5" id="KW-1185">Reference proteome</keyword>
<dbReference type="PANTHER" id="PTHR31616:SF0">
    <property type="entry name" value="GLUCAN 1,4-ALPHA-GLUCOSIDASE"/>
    <property type="match status" value="1"/>
</dbReference>
<sequence length="616" mass="69071">MAQKIEDYAVIGDCETAALVGRNGSVDWLCWPDFASDACFAALLGSEENGYWKISPTEGEWTTTRRYVDHTLILETTFESDQGAVRLIDFMPIRGINSDLVRIVEGVRGQVPMRMELALRFDYGHILPWVTRIEDGIRAVAGPALTVLHGSVETHGEDLTTVAEFTVGPGDREWFTLTYGASHRPDPKPIDVEEALRDTERFWNKWISRAWLDGECSDAIERSLITLKALTYRPTGGVVAAVTTSLPECLGGRRNWDYRYCWLRDTTFTLLALMNAGFYEEATAWQEWLLRALAGSPDQVQIMYSISGNRQLPEWEVSWLPGYESSAPVRVGNGASLQTQLDIYGEVLDAFFHSQHGMRRRCAKDFPALQGLVEHLADIWQQPDEGIWETRGGPQQFTYSKVMAWVAFDRAVMLAEKLNQENAPVEKWKTVRDAIHAEICAKAFDAKSNSFMRSYGSSDLDASLLLMPMVGFLPWSDSRVRGTVEAVERHLTRDGFVLRYDSTQVEDGLPPGEGVFLACSFWMVSALKGIGREDDARALFRRLLTLRNDVGLLAEEYDVNLKRQVGNFPQAFSHISLVNAAFDLEGSERVQKRSHRSHAQGAGEPVPSTADAGPER</sequence>
<evidence type="ECO:0000313" key="4">
    <source>
        <dbReference type="EMBL" id="RFU15501.1"/>
    </source>
</evidence>
<evidence type="ECO:0000259" key="3">
    <source>
        <dbReference type="Pfam" id="PF19291"/>
    </source>
</evidence>
<keyword evidence="4" id="KW-0378">Hydrolase</keyword>
<dbReference type="InterPro" id="IPR011613">
    <property type="entry name" value="GH15-like"/>
</dbReference>
<reference evidence="4 5" key="1">
    <citation type="submission" date="2018-08" db="EMBL/GenBank/DDBJ databases">
        <title>Acidipila sp. 4G-K13, an acidobacterium isolated from forest soil.</title>
        <authorList>
            <person name="Gao Z.-H."/>
            <person name="Qiu L.-H."/>
        </authorList>
    </citation>
    <scope>NUCLEOTIDE SEQUENCE [LARGE SCALE GENOMIC DNA]</scope>
    <source>
        <strain evidence="4 5">4G-K13</strain>
    </source>
</reference>
<dbReference type="GO" id="GO:0005975">
    <property type="term" value="P:carbohydrate metabolic process"/>
    <property type="evidence" value="ECO:0007669"/>
    <property type="project" value="InterPro"/>
</dbReference>
<organism evidence="4 5">
    <name type="scientific">Paracidobacterium acidisoli</name>
    <dbReference type="NCBI Taxonomy" id="2303751"/>
    <lineage>
        <taxon>Bacteria</taxon>
        <taxon>Pseudomonadati</taxon>
        <taxon>Acidobacteriota</taxon>
        <taxon>Terriglobia</taxon>
        <taxon>Terriglobales</taxon>
        <taxon>Acidobacteriaceae</taxon>
        <taxon>Paracidobacterium</taxon>
    </lineage>
</organism>
<evidence type="ECO:0000256" key="1">
    <source>
        <dbReference type="SAM" id="MobiDB-lite"/>
    </source>
</evidence>
<dbReference type="InterPro" id="IPR012341">
    <property type="entry name" value="6hp_glycosidase-like_sf"/>
</dbReference>
<protein>
    <submittedName>
        <fullName evidence="4">Glycoside hydrolase family 15 protein</fullName>
    </submittedName>
</protein>
<feature type="region of interest" description="Disordered" evidence="1">
    <location>
        <begin position="589"/>
        <end position="616"/>
    </location>
</feature>
<feature type="domain" description="Trehalase-like N-terminal" evidence="3">
    <location>
        <begin position="2"/>
        <end position="149"/>
    </location>
</feature>
<evidence type="ECO:0000259" key="2">
    <source>
        <dbReference type="Pfam" id="PF00723"/>
    </source>
</evidence>